<dbReference type="Proteomes" id="UP001175211">
    <property type="component" value="Unassembled WGS sequence"/>
</dbReference>
<keyword evidence="3" id="KW-1185">Reference proteome</keyword>
<name>A0AA39K3S6_ARMTA</name>
<dbReference type="AlphaFoldDB" id="A0AA39K3S6"/>
<dbReference type="EMBL" id="JAUEPS010000030">
    <property type="protein sequence ID" value="KAK0452831.1"/>
    <property type="molecule type" value="Genomic_DNA"/>
</dbReference>
<organism evidence="2 3">
    <name type="scientific">Armillaria tabescens</name>
    <name type="common">Ringless honey mushroom</name>
    <name type="synonym">Agaricus tabescens</name>
    <dbReference type="NCBI Taxonomy" id="1929756"/>
    <lineage>
        <taxon>Eukaryota</taxon>
        <taxon>Fungi</taxon>
        <taxon>Dikarya</taxon>
        <taxon>Basidiomycota</taxon>
        <taxon>Agaricomycotina</taxon>
        <taxon>Agaricomycetes</taxon>
        <taxon>Agaricomycetidae</taxon>
        <taxon>Agaricales</taxon>
        <taxon>Marasmiineae</taxon>
        <taxon>Physalacriaceae</taxon>
        <taxon>Desarmillaria</taxon>
    </lineage>
</organism>
<accession>A0AA39K3S6</accession>
<dbReference type="RefSeq" id="XP_060328167.1">
    <property type="nucleotide sequence ID" value="XM_060469862.1"/>
</dbReference>
<protein>
    <submittedName>
        <fullName evidence="2">Uncharacterized protein</fullName>
    </submittedName>
</protein>
<sequence length="224" mass="25051">MPSDNKNVREDAWEERNSPVHYGGIFVASEIIITTIQMTYELITSKKGGPIAKKIPGRKRKEKEQDPPALRKSSQVNGCHSAPQVWAMKGDDVQGHHNKSIDDGEGEKLNGLRNADSYPSNRWSHSVQWRKLLRAETISGIQFSQQTELSEGATYPIFVMASNGQSSQKAPVPVTVRAGKVAEIVGLLRLYLRLWNRGRGRGRGTRNGCEAYREIRPFGQMPPQ</sequence>
<gene>
    <name evidence="2" type="ORF">EV420DRAFT_1482126</name>
</gene>
<proteinExistence type="predicted"/>
<evidence type="ECO:0000313" key="2">
    <source>
        <dbReference type="EMBL" id="KAK0452831.1"/>
    </source>
</evidence>
<dbReference type="GeneID" id="85353410"/>
<evidence type="ECO:0000256" key="1">
    <source>
        <dbReference type="SAM" id="MobiDB-lite"/>
    </source>
</evidence>
<reference evidence="2" key="1">
    <citation type="submission" date="2023-06" db="EMBL/GenBank/DDBJ databases">
        <authorList>
            <consortium name="Lawrence Berkeley National Laboratory"/>
            <person name="Ahrendt S."/>
            <person name="Sahu N."/>
            <person name="Indic B."/>
            <person name="Wong-Bajracharya J."/>
            <person name="Merenyi Z."/>
            <person name="Ke H.-M."/>
            <person name="Monk M."/>
            <person name="Kocsube S."/>
            <person name="Drula E."/>
            <person name="Lipzen A."/>
            <person name="Balint B."/>
            <person name="Henrissat B."/>
            <person name="Andreopoulos B."/>
            <person name="Martin F.M."/>
            <person name="Harder C.B."/>
            <person name="Rigling D."/>
            <person name="Ford K.L."/>
            <person name="Foster G.D."/>
            <person name="Pangilinan J."/>
            <person name="Papanicolaou A."/>
            <person name="Barry K."/>
            <person name="LaButti K."/>
            <person name="Viragh M."/>
            <person name="Koriabine M."/>
            <person name="Yan M."/>
            <person name="Riley R."/>
            <person name="Champramary S."/>
            <person name="Plett K.L."/>
            <person name="Tsai I.J."/>
            <person name="Slot J."/>
            <person name="Sipos G."/>
            <person name="Plett J."/>
            <person name="Nagy L.G."/>
            <person name="Grigoriev I.V."/>
        </authorList>
    </citation>
    <scope>NUCLEOTIDE SEQUENCE</scope>
    <source>
        <strain evidence="2">CCBAS 213</strain>
    </source>
</reference>
<comment type="caution">
    <text evidence="2">The sequence shown here is derived from an EMBL/GenBank/DDBJ whole genome shotgun (WGS) entry which is preliminary data.</text>
</comment>
<evidence type="ECO:0000313" key="3">
    <source>
        <dbReference type="Proteomes" id="UP001175211"/>
    </source>
</evidence>
<feature type="region of interest" description="Disordered" evidence="1">
    <location>
        <begin position="48"/>
        <end position="77"/>
    </location>
</feature>